<comment type="caution">
    <text evidence="2">The sequence shown here is derived from an EMBL/GenBank/DDBJ whole genome shotgun (WGS) entry which is preliminary data.</text>
</comment>
<evidence type="ECO:0000313" key="3">
    <source>
        <dbReference type="Proteomes" id="UP001221898"/>
    </source>
</evidence>
<reference evidence="2" key="1">
    <citation type="journal article" date="2023" name="Science">
        <title>Genome structures resolve the early diversification of teleost fishes.</title>
        <authorList>
            <person name="Parey E."/>
            <person name="Louis A."/>
            <person name="Montfort J."/>
            <person name="Bouchez O."/>
            <person name="Roques C."/>
            <person name="Iampietro C."/>
            <person name="Lluch J."/>
            <person name="Castinel A."/>
            <person name="Donnadieu C."/>
            <person name="Desvignes T."/>
            <person name="Floi Bucao C."/>
            <person name="Jouanno E."/>
            <person name="Wen M."/>
            <person name="Mejri S."/>
            <person name="Dirks R."/>
            <person name="Jansen H."/>
            <person name="Henkel C."/>
            <person name="Chen W.J."/>
            <person name="Zahm M."/>
            <person name="Cabau C."/>
            <person name="Klopp C."/>
            <person name="Thompson A.W."/>
            <person name="Robinson-Rechavi M."/>
            <person name="Braasch I."/>
            <person name="Lecointre G."/>
            <person name="Bobe J."/>
            <person name="Postlethwait J.H."/>
            <person name="Berthelot C."/>
            <person name="Roest Crollius H."/>
            <person name="Guiguen Y."/>
        </authorList>
    </citation>
    <scope>NUCLEOTIDE SEQUENCE</scope>
    <source>
        <strain evidence="2">NC1722</strain>
    </source>
</reference>
<name>A0AAD7W5K9_9TELE</name>
<keyword evidence="3" id="KW-1185">Reference proteome</keyword>
<evidence type="ECO:0000313" key="2">
    <source>
        <dbReference type="EMBL" id="KAJ8384255.1"/>
    </source>
</evidence>
<dbReference type="InterPro" id="IPR005559">
    <property type="entry name" value="CG-1_dom"/>
</dbReference>
<dbReference type="EMBL" id="JAINUG010000275">
    <property type="protein sequence ID" value="KAJ8384255.1"/>
    <property type="molecule type" value="Genomic_DNA"/>
</dbReference>
<dbReference type="GO" id="GO:0003677">
    <property type="term" value="F:DNA binding"/>
    <property type="evidence" value="ECO:0007669"/>
    <property type="project" value="InterPro"/>
</dbReference>
<proteinExistence type="predicted"/>
<dbReference type="Pfam" id="PF03859">
    <property type="entry name" value="CG-1"/>
    <property type="match status" value="1"/>
</dbReference>
<accession>A0AAD7W5K9</accession>
<organism evidence="2 3">
    <name type="scientific">Aldrovandia affinis</name>
    <dbReference type="NCBI Taxonomy" id="143900"/>
    <lineage>
        <taxon>Eukaryota</taxon>
        <taxon>Metazoa</taxon>
        <taxon>Chordata</taxon>
        <taxon>Craniata</taxon>
        <taxon>Vertebrata</taxon>
        <taxon>Euteleostomi</taxon>
        <taxon>Actinopterygii</taxon>
        <taxon>Neopterygii</taxon>
        <taxon>Teleostei</taxon>
        <taxon>Notacanthiformes</taxon>
        <taxon>Halosauridae</taxon>
        <taxon>Aldrovandia</taxon>
    </lineage>
</organism>
<gene>
    <name evidence="2" type="ORF">AAFF_G00207160</name>
</gene>
<protein>
    <recommendedName>
        <fullName evidence="1">CG-1 domain-containing protein</fullName>
    </recommendedName>
</protein>
<feature type="domain" description="CG-1" evidence="1">
    <location>
        <begin position="60"/>
        <end position="86"/>
    </location>
</feature>
<dbReference type="Proteomes" id="UP001221898">
    <property type="component" value="Unassembled WGS sequence"/>
</dbReference>
<dbReference type="AlphaFoldDB" id="A0AAD7W5K9"/>
<evidence type="ECO:0000259" key="1">
    <source>
        <dbReference type="Pfam" id="PF03859"/>
    </source>
</evidence>
<sequence length="109" mass="11944">MTCSGQVKHSSALHAPRFDMVPFVAPGNRHPSVQSPRPPAPSSEFTLVGQLEERGSEAGIERCLYGCYVHSSIIPTFHRRCYWLLQFLAVSQQAVGPPLGRGQWAVVAV</sequence>